<dbReference type="AlphaFoldDB" id="A0A059E0I5"/>
<proteinExistence type="predicted"/>
<dbReference type="Proteomes" id="UP000024547">
    <property type="component" value="Unassembled WGS sequence"/>
</dbReference>
<sequence>MKRTAQAGLLALAASSLPFAAHADDAPPAAPTTAVAATTISYVENADNAATAWNAIHPEGIGVAVYMGTETDLTPEQLRTGLTNIANSGGIEDIEFFFEQNDVPHTGFALYYDDVFEGPLNLDEIIPSTQKAARYLQTNQELLQTASISEVSYD</sequence>
<keyword evidence="3" id="KW-1185">Reference proteome</keyword>
<dbReference type="RefSeq" id="WP_035551640.1">
    <property type="nucleotide sequence ID" value="NZ_AWFH01000014.1"/>
</dbReference>
<evidence type="ECO:0000313" key="2">
    <source>
        <dbReference type="EMBL" id="KCZ61429.1"/>
    </source>
</evidence>
<organism evidence="2 3">
    <name type="scientific">Hyphomonas atlantica</name>
    <dbReference type="NCBI Taxonomy" id="1280948"/>
    <lineage>
        <taxon>Bacteria</taxon>
        <taxon>Pseudomonadati</taxon>
        <taxon>Pseudomonadota</taxon>
        <taxon>Alphaproteobacteria</taxon>
        <taxon>Hyphomonadales</taxon>
        <taxon>Hyphomonadaceae</taxon>
        <taxon>Hyphomonas</taxon>
    </lineage>
</organism>
<feature type="chain" id="PRO_5001571552" evidence="1">
    <location>
        <begin position="24"/>
        <end position="154"/>
    </location>
</feature>
<gene>
    <name evidence="2" type="ORF">HY36_16805</name>
</gene>
<reference evidence="2 3" key="1">
    <citation type="journal article" date="2014" name="Antonie Van Leeuwenhoek">
        <title>Hyphomonas beringensis sp. nov. and Hyphomonas chukchiensis sp. nov., isolated from surface seawater of the Bering Sea and Chukchi Sea.</title>
        <authorList>
            <person name="Li C."/>
            <person name="Lai Q."/>
            <person name="Li G."/>
            <person name="Dong C."/>
            <person name="Wang J."/>
            <person name="Liao Y."/>
            <person name="Shao Z."/>
        </authorList>
    </citation>
    <scope>NUCLEOTIDE SEQUENCE [LARGE SCALE GENOMIC DNA]</scope>
    <source>
        <strain evidence="2 3">22II1-22F38</strain>
    </source>
</reference>
<accession>A0A059E0I5</accession>
<keyword evidence="1" id="KW-0732">Signal</keyword>
<evidence type="ECO:0000256" key="1">
    <source>
        <dbReference type="SAM" id="SignalP"/>
    </source>
</evidence>
<dbReference type="OrthoDB" id="8561481at2"/>
<feature type="signal peptide" evidence="1">
    <location>
        <begin position="1"/>
        <end position="23"/>
    </location>
</feature>
<name>A0A059E0I5_9PROT</name>
<evidence type="ECO:0000313" key="3">
    <source>
        <dbReference type="Proteomes" id="UP000024547"/>
    </source>
</evidence>
<comment type="caution">
    <text evidence="2">The sequence shown here is derived from an EMBL/GenBank/DDBJ whole genome shotgun (WGS) entry which is preliminary data.</text>
</comment>
<dbReference type="EMBL" id="AWFH01000014">
    <property type="protein sequence ID" value="KCZ61429.1"/>
    <property type="molecule type" value="Genomic_DNA"/>
</dbReference>
<dbReference type="PATRIC" id="fig|1280948.3.peg.1887"/>
<dbReference type="GeneID" id="92500304"/>
<protein>
    <submittedName>
        <fullName evidence="2">Uncharacterized protein</fullName>
    </submittedName>
</protein>